<organism evidence="2 3">
    <name type="scientific">Heterobasidion irregulare (strain TC 32-1)</name>
    <dbReference type="NCBI Taxonomy" id="747525"/>
    <lineage>
        <taxon>Eukaryota</taxon>
        <taxon>Fungi</taxon>
        <taxon>Dikarya</taxon>
        <taxon>Basidiomycota</taxon>
        <taxon>Agaricomycotina</taxon>
        <taxon>Agaricomycetes</taxon>
        <taxon>Russulales</taxon>
        <taxon>Bondarzewiaceae</taxon>
        <taxon>Heterobasidion</taxon>
        <taxon>Heterobasidion annosum species complex</taxon>
    </lineage>
</organism>
<feature type="compositionally biased region" description="Basic residues" evidence="1">
    <location>
        <begin position="1233"/>
        <end position="1244"/>
    </location>
</feature>
<evidence type="ECO:0000313" key="2">
    <source>
        <dbReference type="EMBL" id="ETW76856.1"/>
    </source>
</evidence>
<feature type="compositionally biased region" description="Polar residues" evidence="1">
    <location>
        <begin position="180"/>
        <end position="201"/>
    </location>
</feature>
<dbReference type="OrthoDB" id="3235325at2759"/>
<feature type="compositionally biased region" description="Basic and acidic residues" evidence="1">
    <location>
        <begin position="1265"/>
        <end position="1278"/>
    </location>
</feature>
<feature type="region of interest" description="Disordered" evidence="1">
    <location>
        <begin position="157"/>
        <end position="203"/>
    </location>
</feature>
<feature type="compositionally biased region" description="Polar residues" evidence="1">
    <location>
        <begin position="253"/>
        <end position="262"/>
    </location>
</feature>
<dbReference type="InParanoid" id="W4JVH1"/>
<evidence type="ECO:0000256" key="1">
    <source>
        <dbReference type="SAM" id="MobiDB-lite"/>
    </source>
</evidence>
<feature type="region of interest" description="Disordered" evidence="1">
    <location>
        <begin position="725"/>
        <end position="754"/>
    </location>
</feature>
<proteinExistence type="predicted"/>
<accession>W4JVH1</accession>
<dbReference type="HOGENOM" id="CLU_254108_0_0_1"/>
<feature type="compositionally biased region" description="Low complexity" evidence="1">
    <location>
        <begin position="241"/>
        <end position="252"/>
    </location>
</feature>
<feature type="region of interest" description="Disordered" evidence="1">
    <location>
        <begin position="516"/>
        <end position="553"/>
    </location>
</feature>
<dbReference type="EMBL" id="KI925464">
    <property type="protein sequence ID" value="ETW76856.1"/>
    <property type="molecule type" value="Genomic_DNA"/>
</dbReference>
<dbReference type="GeneID" id="20674418"/>
<feature type="compositionally biased region" description="Polar residues" evidence="1">
    <location>
        <begin position="160"/>
        <end position="171"/>
    </location>
</feature>
<feature type="compositionally biased region" description="Pro residues" evidence="1">
    <location>
        <begin position="739"/>
        <end position="748"/>
    </location>
</feature>
<evidence type="ECO:0000313" key="3">
    <source>
        <dbReference type="Proteomes" id="UP000030671"/>
    </source>
</evidence>
<dbReference type="KEGG" id="hir:HETIRDRAFT_430138"/>
<feature type="compositionally biased region" description="Basic and acidic residues" evidence="1">
    <location>
        <begin position="1245"/>
        <end position="1254"/>
    </location>
</feature>
<dbReference type="RefSeq" id="XP_009551723.1">
    <property type="nucleotide sequence ID" value="XM_009553428.1"/>
</dbReference>
<dbReference type="Proteomes" id="UP000030671">
    <property type="component" value="Unassembled WGS sequence"/>
</dbReference>
<feature type="region of interest" description="Disordered" evidence="1">
    <location>
        <begin position="1379"/>
        <end position="1404"/>
    </location>
</feature>
<sequence>MSCPTSPGNGHLMITDAREDLQPLSGSSMPSLSAWYTPHLLPSPLLSAVSPLPGSSLIKAPKYYTHQGQANYKSAADEYGVDSSLDNMARQDVQERGGAVGRECVVKVLDSTSGCQWLIFFEHAALTLTHLCHSDGKMVYLTGMSIPTALGIPSMPSDYSFRQTPSRSGSVGPSHGPQDHGTSSPFRSSGNYAQDFQSSRGGTPFDLSADSTSMYSYAGPPSGYASTTSFGRSGPLQRFLPNMPTPRMTNTPESSQIPTGSSGTELLALQTEIKVLHVALKGILSAIPDVLAMSNAQLPDNFTVPDPAPNAKRLYPSSNTVANGPLRVRDPLPAIHRTDVPLVTIWTTQDWADTPKDDDATDPNQVKKKKGKTNAYLGHNMTMKYVQDQQGKVIDGYYASAIRDAAYQIWYELLLRGIAPPKWSQVSLGASDFYYQEMEYRFPELRFCGGPPAHWKSRHIARDNFPAFVQGLSRKNMTHLLRPLPYGAIGPSITAEGDPSQEQESEAEMVLISDLPTPLHGKRYPPKNAVSSTTTPNAAKRQRRLPAPDTTTAPTITTIIQDPLANLFLPTSPSQTLVTPHTDVAAGSNMGTPVLSHENIPVPANPLPHNEHLMGIPLTQILEPAVNQSTRKSVPAESLPRHAMAPTTNEQEITERTVALDHAGVPNNTHNAASDGLSTNIIAARSTHTEMSAIARAHTTAPTTDTSLNLTACPLPATMIPGPATAILQPGEESGTTGPAPPTTPPAGTPATSDRLWPLRTVTGRNICGFRWKEKTPNASKQEFDLYWKMLPKPEKKVYNDEAKGLKATRIAKEPFCYHWIAGSISDASLKNGRVIESHIVHGENEETKKSPIEHCLRIIDDPSASGLLPIERADKGVDEYWDCINTNSVAKAWQKTYGMLWRIVRAAVSEGSKSAITTSNVRQSDLIKQYGWQSIKRDDNQRPTWSLLDIKQAPNPIFIAAHDVTRALLKAQITKLHAKLGRHIIRIESVDKSPHPTTEEDALDLDVISLEMGGNATPSQGGDKDSQLDIAFNALYIMLWPGKFIAGSELAVGRIIGVMIAPNFEPKGCETLSRVVHYLFAFVNADKKTIRGQSVRLSLIFGRFGSFASADICTKTVFKPPVDANGNPLPKYDDLTVLQPVVFGAEAKQSLSKHDVTDEGRWEFHCCEMTAEFDDVFEYYNAYHRVRALKTLFAMRRHSHFLAETLRGPNQLRFPKEFIMVARKTDEEERAKKRRQAKARKHNKENESHKDAESSPTEALPSKVDQEKIVPDKERKGSLSRSTGKKVSRSRLPGEPVKLEIIIQDEEEAKTSMGRKKLKPDVAGSSQDKEGGAAGEKATISKAKKGKKPDDDSDYISTSRVKARAQYEFPTTRKINFNFKEDSEGELGVDDEYSATRKGKRAK</sequence>
<gene>
    <name evidence="2" type="ORF">HETIRDRAFT_430138</name>
</gene>
<feature type="region of interest" description="Disordered" evidence="1">
    <location>
        <begin position="226"/>
        <end position="262"/>
    </location>
</feature>
<keyword evidence="3" id="KW-1185">Reference proteome</keyword>
<feature type="compositionally biased region" description="Acidic residues" evidence="1">
    <location>
        <begin position="1384"/>
        <end position="1394"/>
    </location>
</feature>
<protein>
    <submittedName>
        <fullName evidence="2">Uncharacterized protein</fullName>
    </submittedName>
</protein>
<reference evidence="2 3" key="1">
    <citation type="journal article" date="2012" name="New Phytol.">
        <title>Insight into trade-off between wood decay and parasitism from the genome of a fungal forest pathogen.</title>
        <authorList>
            <person name="Olson A."/>
            <person name="Aerts A."/>
            <person name="Asiegbu F."/>
            <person name="Belbahri L."/>
            <person name="Bouzid O."/>
            <person name="Broberg A."/>
            <person name="Canback B."/>
            <person name="Coutinho P.M."/>
            <person name="Cullen D."/>
            <person name="Dalman K."/>
            <person name="Deflorio G."/>
            <person name="van Diepen L.T."/>
            <person name="Dunand C."/>
            <person name="Duplessis S."/>
            <person name="Durling M."/>
            <person name="Gonthier P."/>
            <person name="Grimwood J."/>
            <person name="Fossdal C.G."/>
            <person name="Hansson D."/>
            <person name="Henrissat B."/>
            <person name="Hietala A."/>
            <person name="Himmelstrand K."/>
            <person name="Hoffmeister D."/>
            <person name="Hogberg N."/>
            <person name="James T.Y."/>
            <person name="Karlsson M."/>
            <person name="Kohler A."/>
            <person name="Kues U."/>
            <person name="Lee Y.H."/>
            <person name="Lin Y.C."/>
            <person name="Lind M."/>
            <person name="Lindquist E."/>
            <person name="Lombard V."/>
            <person name="Lucas S."/>
            <person name="Lunden K."/>
            <person name="Morin E."/>
            <person name="Murat C."/>
            <person name="Park J."/>
            <person name="Raffaello T."/>
            <person name="Rouze P."/>
            <person name="Salamov A."/>
            <person name="Schmutz J."/>
            <person name="Solheim H."/>
            <person name="Stahlberg J."/>
            <person name="Velez H."/>
            <person name="de Vries R.P."/>
            <person name="Wiebenga A."/>
            <person name="Woodward S."/>
            <person name="Yakovlev I."/>
            <person name="Garbelotto M."/>
            <person name="Martin F."/>
            <person name="Grigoriev I.V."/>
            <person name="Stenlid J."/>
        </authorList>
    </citation>
    <scope>NUCLEOTIDE SEQUENCE [LARGE SCALE GENOMIC DNA]</scope>
    <source>
        <strain evidence="2 3">TC 32-1</strain>
    </source>
</reference>
<name>W4JVH1_HETIT</name>
<feature type="region of interest" description="Disordered" evidence="1">
    <location>
        <begin position="1226"/>
        <end position="1362"/>
    </location>
</feature>
<dbReference type="eggNOG" id="ENOG502R183">
    <property type="taxonomic scope" value="Eukaryota"/>
</dbReference>